<feature type="compositionally biased region" description="Basic residues" evidence="1">
    <location>
        <begin position="55"/>
        <end position="66"/>
    </location>
</feature>
<dbReference type="AlphaFoldDB" id="A0A7J6X4Y6"/>
<gene>
    <name evidence="2" type="ORF">FRX31_006783</name>
</gene>
<name>A0A7J6X4Y6_THATH</name>
<feature type="compositionally biased region" description="Polar residues" evidence="1">
    <location>
        <begin position="204"/>
        <end position="213"/>
    </location>
</feature>
<feature type="compositionally biased region" description="Basic and acidic residues" evidence="1">
    <location>
        <begin position="12"/>
        <end position="32"/>
    </location>
</feature>
<accession>A0A7J6X4Y6</accession>
<protein>
    <submittedName>
        <fullName evidence="2">Uncharacterized protein</fullName>
    </submittedName>
</protein>
<evidence type="ECO:0000313" key="2">
    <source>
        <dbReference type="EMBL" id="KAF5203630.1"/>
    </source>
</evidence>
<feature type="region of interest" description="Disordered" evidence="1">
    <location>
        <begin position="1"/>
        <end position="84"/>
    </location>
</feature>
<organism evidence="2 3">
    <name type="scientific">Thalictrum thalictroides</name>
    <name type="common">Rue-anemone</name>
    <name type="synonym">Anemone thalictroides</name>
    <dbReference type="NCBI Taxonomy" id="46969"/>
    <lineage>
        <taxon>Eukaryota</taxon>
        <taxon>Viridiplantae</taxon>
        <taxon>Streptophyta</taxon>
        <taxon>Embryophyta</taxon>
        <taxon>Tracheophyta</taxon>
        <taxon>Spermatophyta</taxon>
        <taxon>Magnoliopsida</taxon>
        <taxon>Ranunculales</taxon>
        <taxon>Ranunculaceae</taxon>
        <taxon>Thalictroideae</taxon>
        <taxon>Thalictrum</taxon>
    </lineage>
</organism>
<evidence type="ECO:0000313" key="3">
    <source>
        <dbReference type="Proteomes" id="UP000554482"/>
    </source>
</evidence>
<keyword evidence="3" id="KW-1185">Reference proteome</keyword>
<dbReference type="Proteomes" id="UP000554482">
    <property type="component" value="Unassembled WGS sequence"/>
</dbReference>
<proteinExistence type="predicted"/>
<dbReference type="EMBL" id="JABWDY010006506">
    <property type="protein sequence ID" value="KAF5203630.1"/>
    <property type="molecule type" value="Genomic_DNA"/>
</dbReference>
<sequence length="488" mass="53801">MWQVPTPTYHWECSKCPKPDSVKGKSTADRHHSAPISKKKSSLTISVVEDNLPQKKSKDKQSKKKGSFNSDRSEEDTDSDNLPLTICFSQSSKVTVPPNHPSSNIDKTDFDLSGVDIDLSEFAGAQIEVDDLTDMLVDAVASDVLPLVPVSEQPHSIDVDLLDSDGEQETILEQTVASTTEPQDCQPVLVSKKREASTEGKPSASGSQKSSLPCSSAIFSPSLMLNGKAVTVEDSAWREPTVEFMMTQHTTLPKDVAALKEMTDRNLKSSFFCLLSQLKDVGGEIIGGDDTKDSDIKSLKANRDRLIKDNELLKVSAEEGQRYKKLKHDFEQFKEQTAKSRKFYEDQLGELQLKVYQTKKKNINLEAEKLAYSTQIDEAKSTILSLTARSELAESRISTLDAELLQLRTDNKPLSFAHDCAVKGVNEKLLSLEAAIRQKDADCEAWYKDMNAKSKVAVAEQVKAKVAAFMKSIQSKSSVSPAPPPPTL</sequence>
<comment type="caution">
    <text evidence="2">The sequence shown here is derived from an EMBL/GenBank/DDBJ whole genome shotgun (WGS) entry which is preliminary data.</text>
</comment>
<feature type="region of interest" description="Disordered" evidence="1">
    <location>
        <begin position="175"/>
        <end position="213"/>
    </location>
</feature>
<reference evidence="2 3" key="1">
    <citation type="submission" date="2020-06" db="EMBL/GenBank/DDBJ databases">
        <title>Transcriptomic and genomic resources for Thalictrum thalictroides and T. hernandezii: Facilitating candidate gene discovery in an emerging model plant lineage.</title>
        <authorList>
            <person name="Arias T."/>
            <person name="Riano-Pachon D.M."/>
            <person name="Di Stilio V.S."/>
        </authorList>
    </citation>
    <scope>NUCLEOTIDE SEQUENCE [LARGE SCALE GENOMIC DNA]</scope>
    <source>
        <strain evidence="3">cv. WT478/WT964</strain>
        <tissue evidence="2">Leaves</tissue>
    </source>
</reference>
<evidence type="ECO:0000256" key="1">
    <source>
        <dbReference type="SAM" id="MobiDB-lite"/>
    </source>
</evidence>